<gene>
    <name evidence="2" type="ORF">A2771_04045</name>
</gene>
<name>A0A1F7Y4H0_9BACT</name>
<organism evidence="2 3">
    <name type="scientific">Candidatus Woesebacteria bacterium RIFCSPHIGHO2_01_FULL_38_26b</name>
    <dbReference type="NCBI Taxonomy" id="1802491"/>
    <lineage>
        <taxon>Bacteria</taxon>
        <taxon>Candidatus Woeseibacteriota</taxon>
    </lineage>
</organism>
<reference evidence="2 3" key="1">
    <citation type="journal article" date="2016" name="Nat. Commun.">
        <title>Thousands of microbial genomes shed light on interconnected biogeochemical processes in an aquifer system.</title>
        <authorList>
            <person name="Anantharaman K."/>
            <person name="Brown C.T."/>
            <person name="Hug L.A."/>
            <person name="Sharon I."/>
            <person name="Castelle C.J."/>
            <person name="Probst A.J."/>
            <person name="Thomas B.C."/>
            <person name="Singh A."/>
            <person name="Wilkins M.J."/>
            <person name="Karaoz U."/>
            <person name="Brodie E.L."/>
            <person name="Williams K.H."/>
            <person name="Hubbard S.S."/>
            <person name="Banfield J.F."/>
        </authorList>
    </citation>
    <scope>NUCLEOTIDE SEQUENCE [LARGE SCALE GENOMIC DNA]</scope>
</reference>
<dbReference type="Pfam" id="PF18895">
    <property type="entry name" value="T4SS_pilin"/>
    <property type="match status" value="1"/>
</dbReference>
<dbReference type="InterPro" id="IPR043993">
    <property type="entry name" value="T4SS_pilin"/>
</dbReference>
<proteinExistence type="predicted"/>
<evidence type="ECO:0000313" key="2">
    <source>
        <dbReference type="EMBL" id="OGM21455.1"/>
    </source>
</evidence>
<sequence length="109" mass="12182">MNIKIAAIPFSTWEKVLIPNANIAGRPLASILNAIIIYIFPIAGFVLLFYFVYAGYTWLTSMGDPKKIQSAKDSMTNALVGFIIIFLAYWVVRIVGRVLGINVINLVFR</sequence>
<dbReference type="EMBL" id="MGGD01000009">
    <property type="protein sequence ID" value="OGM21455.1"/>
    <property type="molecule type" value="Genomic_DNA"/>
</dbReference>
<keyword evidence="1" id="KW-0812">Transmembrane</keyword>
<dbReference type="Proteomes" id="UP000176741">
    <property type="component" value="Unassembled WGS sequence"/>
</dbReference>
<evidence type="ECO:0000313" key="3">
    <source>
        <dbReference type="Proteomes" id="UP000176741"/>
    </source>
</evidence>
<comment type="caution">
    <text evidence="2">The sequence shown here is derived from an EMBL/GenBank/DDBJ whole genome shotgun (WGS) entry which is preliminary data.</text>
</comment>
<feature type="transmembrane region" description="Helical" evidence="1">
    <location>
        <begin position="79"/>
        <end position="108"/>
    </location>
</feature>
<accession>A0A1F7Y4H0</accession>
<keyword evidence="1" id="KW-0472">Membrane</keyword>
<dbReference type="AlphaFoldDB" id="A0A1F7Y4H0"/>
<protein>
    <submittedName>
        <fullName evidence="2">Uncharacterized protein</fullName>
    </submittedName>
</protein>
<keyword evidence="1" id="KW-1133">Transmembrane helix</keyword>
<feature type="transmembrane region" description="Helical" evidence="1">
    <location>
        <begin position="35"/>
        <end position="59"/>
    </location>
</feature>
<evidence type="ECO:0000256" key="1">
    <source>
        <dbReference type="SAM" id="Phobius"/>
    </source>
</evidence>